<dbReference type="PIRSF" id="PIRSF036392">
    <property type="entry name" value="RR_ARR_type-B"/>
    <property type="match status" value="1"/>
</dbReference>
<gene>
    <name evidence="13" type="ORF">BVC80_1797g37</name>
</gene>
<dbReference type="Gene3D" id="1.10.10.60">
    <property type="entry name" value="Homeodomain-like"/>
    <property type="match status" value="1"/>
</dbReference>
<evidence type="ECO:0000259" key="11">
    <source>
        <dbReference type="PROSITE" id="PS50110"/>
    </source>
</evidence>
<dbReference type="InterPro" id="IPR001005">
    <property type="entry name" value="SANT/Myb"/>
</dbReference>
<feature type="compositionally biased region" description="Polar residues" evidence="10">
    <location>
        <begin position="150"/>
        <end position="159"/>
    </location>
</feature>
<dbReference type="EMBL" id="MVGT01004128">
    <property type="protein sequence ID" value="OVA01350.1"/>
    <property type="molecule type" value="Genomic_DNA"/>
</dbReference>
<dbReference type="GO" id="GO:0000160">
    <property type="term" value="P:phosphorelay signal transduction system"/>
    <property type="evidence" value="ECO:0007669"/>
    <property type="project" value="UniProtKB-KW"/>
</dbReference>
<evidence type="ECO:0000256" key="4">
    <source>
        <dbReference type="ARBA" id="ARBA00023015"/>
    </source>
</evidence>
<keyword evidence="4" id="KW-0805">Transcription regulation</keyword>
<evidence type="ECO:0000256" key="1">
    <source>
        <dbReference type="ARBA" id="ARBA00004123"/>
    </source>
</evidence>
<keyword evidence="7" id="KW-0804">Transcription</keyword>
<evidence type="ECO:0000256" key="6">
    <source>
        <dbReference type="ARBA" id="ARBA00023159"/>
    </source>
</evidence>
<dbReference type="GO" id="GO:0003677">
    <property type="term" value="F:DNA binding"/>
    <property type="evidence" value="ECO:0007669"/>
    <property type="project" value="UniProtKB-KW"/>
</dbReference>
<dbReference type="SUPFAM" id="SSF52172">
    <property type="entry name" value="CheY-like"/>
    <property type="match status" value="1"/>
</dbReference>
<accession>A0A200PT16</accession>
<feature type="domain" description="Response regulatory" evidence="11">
    <location>
        <begin position="25"/>
        <end position="140"/>
    </location>
</feature>
<feature type="domain" description="HTH myb-type" evidence="12">
    <location>
        <begin position="209"/>
        <end position="268"/>
    </location>
</feature>
<dbReference type="NCBIfam" id="TIGR01557">
    <property type="entry name" value="myb_SHAQKYF"/>
    <property type="match status" value="1"/>
</dbReference>
<keyword evidence="2 9" id="KW-0597">Phosphoprotein</keyword>
<evidence type="ECO:0000256" key="2">
    <source>
        <dbReference type="ARBA" id="ARBA00022553"/>
    </source>
</evidence>
<reference evidence="13 14" key="1">
    <citation type="journal article" date="2017" name="Mol. Plant">
        <title>The Genome of Medicinal Plant Macleaya cordata Provides New Insights into Benzylisoquinoline Alkaloids Metabolism.</title>
        <authorList>
            <person name="Liu X."/>
            <person name="Liu Y."/>
            <person name="Huang P."/>
            <person name="Ma Y."/>
            <person name="Qing Z."/>
            <person name="Tang Q."/>
            <person name="Cao H."/>
            <person name="Cheng P."/>
            <person name="Zheng Y."/>
            <person name="Yuan Z."/>
            <person name="Zhou Y."/>
            <person name="Liu J."/>
            <person name="Tang Z."/>
            <person name="Zhuo Y."/>
            <person name="Zhang Y."/>
            <person name="Yu L."/>
            <person name="Huang J."/>
            <person name="Yang P."/>
            <person name="Peng Q."/>
            <person name="Zhang J."/>
            <person name="Jiang W."/>
            <person name="Zhang Z."/>
            <person name="Lin K."/>
            <person name="Ro D.K."/>
            <person name="Chen X."/>
            <person name="Xiong X."/>
            <person name="Shang Y."/>
            <person name="Huang S."/>
            <person name="Zeng J."/>
        </authorList>
    </citation>
    <scope>NUCLEOTIDE SEQUENCE [LARGE SCALE GENOMIC DNA]</scope>
    <source>
        <strain evidence="14">cv. BLH2017</strain>
        <tissue evidence="13">Root</tissue>
    </source>
</reference>
<dbReference type="OMA" id="ENSNMFD"/>
<dbReference type="FunFam" id="1.10.10.60:FF:000007">
    <property type="entry name" value="Two-component response regulator"/>
    <property type="match status" value="1"/>
</dbReference>
<dbReference type="GO" id="GO:0003700">
    <property type="term" value="F:DNA-binding transcription factor activity"/>
    <property type="evidence" value="ECO:0007669"/>
    <property type="project" value="InterPro"/>
</dbReference>
<keyword evidence="14" id="KW-1185">Reference proteome</keyword>
<keyword evidence="5" id="KW-0238">DNA-binding</keyword>
<dbReference type="PANTHER" id="PTHR43874">
    <property type="entry name" value="TWO-COMPONENT RESPONSE REGULATOR"/>
    <property type="match status" value="1"/>
</dbReference>
<dbReference type="FunCoup" id="A0A200PT16">
    <property type="interactions" value="1277"/>
</dbReference>
<evidence type="ECO:0000256" key="10">
    <source>
        <dbReference type="SAM" id="MobiDB-lite"/>
    </source>
</evidence>
<dbReference type="SUPFAM" id="SSF46689">
    <property type="entry name" value="Homeodomain-like"/>
    <property type="match status" value="1"/>
</dbReference>
<evidence type="ECO:0000256" key="7">
    <source>
        <dbReference type="ARBA" id="ARBA00023163"/>
    </source>
</evidence>
<evidence type="ECO:0000256" key="8">
    <source>
        <dbReference type="ARBA" id="ARBA00023242"/>
    </source>
</evidence>
<dbReference type="InterPro" id="IPR009057">
    <property type="entry name" value="Homeodomain-like_sf"/>
</dbReference>
<dbReference type="PROSITE" id="PS50110">
    <property type="entry name" value="RESPONSE_REGULATORY"/>
    <property type="match status" value="1"/>
</dbReference>
<keyword evidence="8" id="KW-0539">Nucleus</keyword>
<dbReference type="GO" id="GO:0009736">
    <property type="term" value="P:cytokinin-activated signaling pathway"/>
    <property type="evidence" value="ECO:0007669"/>
    <property type="project" value="InterPro"/>
</dbReference>
<dbReference type="Pfam" id="PF00249">
    <property type="entry name" value="Myb_DNA-binding"/>
    <property type="match status" value="1"/>
</dbReference>
<dbReference type="CDD" id="cd17584">
    <property type="entry name" value="REC_typeB_ARR-like"/>
    <property type="match status" value="1"/>
</dbReference>
<feature type="compositionally biased region" description="Acidic residues" evidence="10">
    <location>
        <begin position="190"/>
        <end position="206"/>
    </location>
</feature>
<feature type="region of interest" description="Disordered" evidence="10">
    <location>
        <begin position="146"/>
        <end position="213"/>
    </location>
</feature>
<comment type="subcellular location">
    <subcellularLocation>
        <location evidence="1">Nucleus</location>
    </subcellularLocation>
</comment>
<evidence type="ECO:0000256" key="5">
    <source>
        <dbReference type="ARBA" id="ARBA00023125"/>
    </source>
</evidence>
<dbReference type="InParanoid" id="A0A200PT16"/>
<feature type="modified residue" description="4-aspartylphosphate" evidence="9">
    <location>
        <position position="76"/>
    </location>
</feature>
<evidence type="ECO:0000313" key="13">
    <source>
        <dbReference type="EMBL" id="OVA01350.1"/>
    </source>
</evidence>
<dbReference type="PANTHER" id="PTHR43874:SF7">
    <property type="entry name" value="TWO-COMPONENT RESPONSE REGULATOR ARR10"/>
    <property type="match status" value="1"/>
</dbReference>
<organism evidence="13 14">
    <name type="scientific">Macleaya cordata</name>
    <name type="common">Five-seeded plume-poppy</name>
    <name type="synonym">Bocconia cordata</name>
    <dbReference type="NCBI Taxonomy" id="56857"/>
    <lineage>
        <taxon>Eukaryota</taxon>
        <taxon>Viridiplantae</taxon>
        <taxon>Streptophyta</taxon>
        <taxon>Embryophyta</taxon>
        <taxon>Tracheophyta</taxon>
        <taxon>Spermatophyta</taxon>
        <taxon>Magnoliopsida</taxon>
        <taxon>Ranunculales</taxon>
        <taxon>Papaveraceae</taxon>
        <taxon>Papaveroideae</taxon>
        <taxon>Macleaya</taxon>
    </lineage>
</organism>
<dbReference type="InterPro" id="IPR017930">
    <property type="entry name" value="Myb_dom"/>
</dbReference>
<keyword evidence="3" id="KW-0902">Two-component regulatory system</keyword>
<name>A0A200PT16_MACCD</name>
<dbReference type="Pfam" id="PF00072">
    <property type="entry name" value="Response_reg"/>
    <property type="match status" value="1"/>
</dbReference>
<dbReference type="InterPro" id="IPR017053">
    <property type="entry name" value="Response_reg_B-typ_pln"/>
</dbReference>
<keyword evidence="6" id="KW-0010">Activator</keyword>
<dbReference type="InterPro" id="IPR006447">
    <property type="entry name" value="Myb_dom_plants"/>
</dbReference>
<dbReference type="AlphaFoldDB" id="A0A200PT16"/>
<evidence type="ECO:0000256" key="3">
    <source>
        <dbReference type="ARBA" id="ARBA00023012"/>
    </source>
</evidence>
<dbReference type="Proteomes" id="UP000195402">
    <property type="component" value="Unassembled WGS sequence"/>
</dbReference>
<proteinExistence type="predicted"/>
<sequence length="767" mass="84115">MTVEEIRGSYSEDDQKNDQFPIGMRILAVDDDLTCLRVLETLLRRCQYHVTTTTQAVTALKMLRENRNKFDLVISDVQMPDMDGFKLLEHVGLEMDLPVIMLSGNGDTRNVMKGITHGACDYLLKPVRIEELKNIWQHVIRRKKFDPKDQSNTANSEKPNQGMGESGKGPEVTANDDRNGKLNRKRKEQNEEDDDDCDENGNENDDPSAQKKPRVVWSVELHRKFVAAVNQLGIDKAVPKKILDLMNVDRLTRENVASHLQAKILFFSFLLPLDIPCKYRLYLKRISCVASQQANMVAALGGKDPSYLRMGSLDGLGDFHGFAGPGQLPNASLASFSPVGMLGRLNTPVGLGLRGPPPGMMQLGRTQSNSSVHDLGKLQQIVLPGNQSGNFLQGMPTSLELDQLQQNKSISRIGEFSTPVDPTVFPGPSGFSDTGVTIGNSSNSFLNVQNNSLMLQGLPQQTQNRVAFGNQSSVRMPSINSESFEFGFGVSSHLPDQGRCNDNWQSAVPLTGFASNPLPLGDHSFSHSDLSSGNLRENISSINPSIGSNSLDVSTNSVVSATLQDSRRDLQAGPLGVNVQHDNSKFSNFVSMGDSVGQNMNQVSKQKWDNHKQDYSQNSNLLFSSLGPSVPIHGGVGPLGQNNTMSNRKMDLTSTSQSNSGTSYLTQHNVVEKSAIDMTMKLNEEFLLDQNKSQGGIISNSCGSLEDLMSAMIKRERDELTLRDGDIGCDIFPVRTLLSNQNRCIRGDVPVPEPCDPTPNHASMLPL</sequence>
<dbReference type="InterPro" id="IPR001789">
    <property type="entry name" value="Sig_transdc_resp-reg_receiver"/>
</dbReference>
<dbReference type="InterPro" id="IPR045279">
    <property type="entry name" value="ARR-like"/>
</dbReference>
<dbReference type="Gene3D" id="3.40.50.2300">
    <property type="match status" value="1"/>
</dbReference>
<dbReference type="STRING" id="56857.A0A200PT16"/>
<evidence type="ECO:0000259" key="12">
    <source>
        <dbReference type="PROSITE" id="PS51294"/>
    </source>
</evidence>
<comment type="caution">
    <text evidence="13">The sequence shown here is derived from an EMBL/GenBank/DDBJ whole genome shotgun (WGS) entry which is preliminary data.</text>
</comment>
<evidence type="ECO:0000256" key="9">
    <source>
        <dbReference type="PROSITE-ProRule" id="PRU00169"/>
    </source>
</evidence>
<dbReference type="SMART" id="SM00448">
    <property type="entry name" value="REC"/>
    <property type="match status" value="1"/>
</dbReference>
<evidence type="ECO:0000313" key="14">
    <source>
        <dbReference type="Proteomes" id="UP000195402"/>
    </source>
</evidence>
<dbReference type="GO" id="GO:0005634">
    <property type="term" value="C:nucleus"/>
    <property type="evidence" value="ECO:0007669"/>
    <property type="project" value="UniProtKB-SubCell"/>
</dbReference>
<dbReference type="OrthoDB" id="60033at2759"/>
<dbReference type="PROSITE" id="PS51294">
    <property type="entry name" value="HTH_MYB"/>
    <property type="match status" value="1"/>
</dbReference>
<dbReference type="InterPro" id="IPR011006">
    <property type="entry name" value="CheY-like_superfamily"/>
</dbReference>
<protein>
    <submittedName>
        <fullName evidence="13">SANT/Myb domain</fullName>
    </submittedName>
</protein>